<sequence>MKTAAAHSTFRNLAVPHWPKQPVHCCILDLAGQLAAAENLRGCGSRTSYERPQAVFKSWDCSFAKSSRILAKSSSNWAKLRSRLDNFSDVKLKSYFKRLKMDKSSSNRFPKSKA</sequence>
<accession>A0A915JQ62</accession>
<evidence type="ECO:0000313" key="1">
    <source>
        <dbReference type="Proteomes" id="UP000887565"/>
    </source>
</evidence>
<dbReference type="WBParaSite" id="nRc.2.0.1.t28242-RA">
    <property type="protein sequence ID" value="nRc.2.0.1.t28242-RA"/>
    <property type="gene ID" value="nRc.2.0.1.g28242"/>
</dbReference>
<organism evidence="1 2">
    <name type="scientific">Romanomermis culicivorax</name>
    <name type="common">Nematode worm</name>
    <dbReference type="NCBI Taxonomy" id="13658"/>
    <lineage>
        <taxon>Eukaryota</taxon>
        <taxon>Metazoa</taxon>
        <taxon>Ecdysozoa</taxon>
        <taxon>Nematoda</taxon>
        <taxon>Enoplea</taxon>
        <taxon>Dorylaimia</taxon>
        <taxon>Mermithida</taxon>
        <taxon>Mermithoidea</taxon>
        <taxon>Mermithidae</taxon>
        <taxon>Romanomermis</taxon>
    </lineage>
</organism>
<proteinExistence type="predicted"/>
<dbReference type="Proteomes" id="UP000887565">
    <property type="component" value="Unplaced"/>
</dbReference>
<reference evidence="2" key="1">
    <citation type="submission" date="2022-11" db="UniProtKB">
        <authorList>
            <consortium name="WormBaseParasite"/>
        </authorList>
    </citation>
    <scope>IDENTIFICATION</scope>
</reference>
<dbReference type="AlphaFoldDB" id="A0A915JQ62"/>
<protein>
    <submittedName>
        <fullName evidence="2">Uncharacterized protein</fullName>
    </submittedName>
</protein>
<evidence type="ECO:0000313" key="2">
    <source>
        <dbReference type="WBParaSite" id="nRc.2.0.1.t28242-RA"/>
    </source>
</evidence>
<name>A0A915JQ62_ROMCU</name>
<keyword evidence="1" id="KW-1185">Reference proteome</keyword>